<dbReference type="InterPro" id="IPR015824">
    <property type="entry name" value="Phosphoglycerate_kinase_N"/>
</dbReference>
<dbReference type="PROSITE" id="PS00111">
    <property type="entry name" value="PGLYCERATE_KINASE"/>
    <property type="match status" value="1"/>
</dbReference>
<dbReference type="HAMAP" id="MF_00145">
    <property type="entry name" value="Phosphoglyc_kinase"/>
    <property type="match status" value="1"/>
</dbReference>
<dbReference type="AlphaFoldDB" id="A0A1I1ZPE1"/>
<dbReference type="Pfam" id="PF00162">
    <property type="entry name" value="PGK"/>
    <property type="match status" value="1"/>
</dbReference>
<keyword evidence="18" id="KW-1185">Reference proteome</keyword>
<evidence type="ECO:0000256" key="13">
    <source>
        <dbReference type="HAMAP-Rule" id="MF_00145"/>
    </source>
</evidence>
<dbReference type="SUPFAM" id="SSF53748">
    <property type="entry name" value="Phosphoglycerate kinase"/>
    <property type="match status" value="1"/>
</dbReference>
<keyword evidence="11 13" id="KW-0067">ATP-binding</keyword>
<dbReference type="InterPro" id="IPR001576">
    <property type="entry name" value="Phosphoglycerate_kinase"/>
</dbReference>
<evidence type="ECO:0000256" key="7">
    <source>
        <dbReference type="ARBA" id="ARBA00022490"/>
    </source>
</evidence>
<comment type="subunit">
    <text evidence="4 13">Monomer.</text>
</comment>
<feature type="binding site" evidence="14">
    <location>
        <position position="149"/>
    </location>
    <ligand>
        <name>(2R)-3-phosphoglycerate</name>
        <dbReference type="ChEBI" id="CHEBI:58272"/>
    </ligand>
</feature>
<evidence type="ECO:0000256" key="14">
    <source>
        <dbReference type="PIRSR" id="PIRSR000724-1"/>
    </source>
</evidence>
<comment type="subcellular location">
    <subcellularLocation>
        <location evidence="13">Cytoplasm</location>
    </subcellularLocation>
</comment>
<dbReference type="GO" id="GO:0043531">
    <property type="term" value="F:ADP binding"/>
    <property type="evidence" value="ECO:0007669"/>
    <property type="project" value="TreeGrafter"/>
</dbReference>
<evidence type="ECO:0000256" key="2">
    <source>
        <dbReference type="ARBA" id="ARBA00004838"/>
    </source>
</evidence>
<dbReference type="EC" id="2.7.2.3" evidence="5 13"/>
<gene>
    <name evidence="13" type="primary">pgk</name>
    <name evidence="17" type="ORF">SAMN04488523_106202</name>
</gene>
<dbReference type="InterPro" id="IPR036043">
    <property type="entry name" value="Phosphoglycerate_kinase_sf"/>
</dbReference>
<feature type="binding site" evidence="13 15">
    <location>
        <position position="324"/>
    </location>
    <ligand>
        <name>ATP</name>
        <dbReference type="ChEBI" id="CHEBI:30616"/>
    </ligand>
</feature>
<evidence type="ECO:0000256" key="9">
    <source>
        <dbReference type="ARBA" id="ARBA00022741"/>
    </source>
</evidence>
<reference evidence="17 18" key="1">
    <citation type="submission" date="2016-10" db="EMBL/GenBank/DDBJ databases">
        <authorList>
            <person name="de Groot N.N."/>
        </authorList>
    </citation>
    <scope>NUCLEOTIDE SEQUENCE [LARGE SCALE GENOMIC DNA]</scope>
    <source>
        <strain evidence="17 18">DSM 11443</strain>
    </source>
</reference>
<comment type="catalytic activity">
    <reaction evidence="1 13 16">
        <text>(2R)-3-phosphoglycerate + ATP = (2R)-3-phospho-glyceroyl phosphate + ADP</text>
        <dbReference type="Rhea" id="RHEA:14801"/>
        <dbReference type="ChEBI" id="CHEBI:30616"/>
        <dbReference type="ChEBI" id="CHEBI:57604"/>
        <dbReference type="ChEBI" id="CHEBI:58272"/>
        <dbReference type="ChEBI" id="CHEBI:456216"/>
        <dbReference type="EC" id="2.7.2.3"/>
    </reaction>
</comment>
<dbReference type="Proteomes" id="UP000198977">
    <property type="component" value="Unassembled WGS sequence"/>
</dbReference>
<feature type="binding site" evidence="13 15">
    <location>
        <position position="199"/>
    </location>
    <ligand>
        <name>ATP</name>
        <dbReference type="ChEBI" id="CHEBI:30616"/>
    </ligand>
</feature>
<feature type="binding site" evidence="14">
    <location>
        <position position="116"/>
    </location>
    <ligand>
        <name>(2R)-3-phosphoglycerate</name>
        <dbReference type="ChEBI" id="CHEBI:58272"/>
    </ligand>
</feature>
<keyword evidence="9 13" id="KW-0547">Nucleotide-binding</keyword>
<dbReference type="GO" id="GO:0005524">
    <property type="term" value="F:ATP binding"/>
    <property type="evidence" value="ECO:0007669"/>
    <property type="project" value="UniProtKB-KW"/>
</dbReference>
<evidence type="ECO:0000313" key="17">
    <source>
        <dbReference type="EMBL" id="SFE33208.1"/>
    </source>
</evidence>
<feature type="binding site" evidence="13 14">
    <location>
        <begin position="59"/>
        <end position="62"/>
    </location>
    <ligand>
        <name>substrate</name>
    </ligand>
</feature>
<comment type="similarity">
    <text evidence="3 13 16">Belongs to the phosphoglycerate kinase family.</text>
</comment>
<evidence type="ECO:0000256" key="11">
    <source>
        <dbReference type="ARBA" id="ARBA00022840"/>
    </source>
</evidence>
<comment type="pathway">
    <text evidence="2 13">Carbohydrate degradation; glycolysis; pyruvate from D-glyceraldehyde 3-phosphate: step 2/5.</text>
</comment>
<dbReference type="Gene3D" id="3.40.50.1260">
    <property type="entry name" value="Phosphoglycerate kinase, N-terminal domain"/>
    <property type="match status" value="2"/>
</dbReference>
<organism evidence="17 18">
    <name type="scientific">Sulfitobacter brevis</name>
    <dbReference type="NCBI Taxonomy" id="74348"/>
    <lineage>
        <taxon>Bacteria</taxon>
        <taxon>Pseudomonadati</taxon>
        <taxon>Pseudomonadota</taxon>
        <taxon>Alphaproteobacteria</taxon>
        <taxon>Rhodobacterales</taxon>
        <taxon>Roseobacteraceae</taxon>
        <taxon>Sulfitobacter</taxon>
    </lineage>
</organism>
<keyword evidence="10 13" id="KW-0418">Kinase</keyword>
<dbReference type="PIRSF" id="PIRSF000724">
    <property type="entry name" value="Pgk"/>
    <property type="match status" value="1"/>
</dbReference>
<dbReference type="PANTHER" id="PTHR11406:SF23">
    <property type="entry name" value="PHOSPHOGLYCERATE KINASE 1, CHLOROPLASTIC-RELATED"/>
    <property type="match status" value="1"/>
</dbReference>
<evidence type="ECO:0000256" key="10">
    <source>
        <dbReference type="ARBA" id="ARBA00022777"/>
    </source>
</evidence>
<comment type="caution">
    <text evidence="13">Lacks conserved residue(s) required for the propagation of feature annotation.</text>
</comment>
<dbReference type="OrthoDB" id="9808460at2"/>
<name>A0A1I1ZPE1_9RHOB</name>
<evidence type="ECO:0000256" key="4">
    <source>
        <dbReference type="ARBA" id="ARBA00011245"/>
    </source>
</evidence>
<evidence type="ECO:0000256" key="12">
    <source>
        <dbReference type="ARBA" id="ARBA00023152"/>
    </source>
</evidence>
<keyword evidence="8 13" id="KW-0808">Transferase</keyword>
<dbReference type="GO" id="GO:0005829">
    <property type="term" value="C:cytosol"/>
    <property type="evidence" value="ECO:0007669"/>
    <property type="project" value="TreeGrafter"/>
</dbReference>
<feature type="binding site" evidence="14">
    <location>
        <position position="36"/>
    </location>
    <ligand>
        <name>(2R)-3-phosphoglycerate</name>
        <dbReference type="ChEBI" id="CHEBI:58272"/>
    </ligand>
</feature>
<dbReference type="PRINTS" id="PR00477">
    <property type="entry name" value="PHGLYCKINASE"/>
</dbReference>
<keyword evidence="12 13" id="KW-0324">Glycolysis</keyword>
<dbReference type="InterPro" id="IPR015911">
    <property type="entry name" value="Phosphoglycerate_kinase_CS"/>
</dbReference>
<feature type="binding site" evidence="13 15">
    <location>
        <begin position="354"/>
        <end position="357"/>
    </location>
    <ligand>
        <name>ATP</name>
        <dbReference type="ChEBI" id="CHEBI:30616"/>
    </ligand>
</feature>
<dbReference type="STRING" id="74348.SAMN04488523_106202"/>
<dbReference type="GO" id="GO:0006094">
    <property type="term" value="P:gluconeogenesis"/>
    <property type="evidence" value="ECO:0007669"/>
    <property type="project" value="TreeGrafter"/>
</dbReference>
<evidence type="ECO:0000256" key="1">
    <source>
        <dbReference type="ARBA" id="ARBA00000642"/>
    </source>
</evidence>
<evidence type="ECO:0000256" key="5">
    <source>
        <dbReference type="ARBA" id="ARBA00013061"/>
    </source>
</evidence>
<dbReference type="RefSeq" id="WP_093923755.1">
    <property type="nucleotide sequence ID" value="NZ_FOMW01000006.1"/>
</dbReference>
<evidence type="ECO:0000256" key="16">
    <source>
        <dbReference type="RuleBase" id="RU000532"/>
    </source>
</evidence>
<feature type="binding site" evidence="13">
    <location>
        <position position="149"/>
    </location>
    <ligand>
        <name>substrate</name>
    </ligand>
</feature>
<dbReference type="UniPathway" id="UPA00109">
    <property type="reaction ID" value="UER00185"/>
</dbReference>
<dbReference type="GO" id="GO:0004618">
    <property type="term" value="F:phosphoglycerate kinase activity"/>
    <property type="evidence" value="ECO:0007669"/>
    <property type="project" value="UniProtKB-UniRule"/>
</dbReference>
<protein>
    <recommendedName>
        <fullName evidence="6 13">Phosphoglycerate kinase</fullName>
        <ecNumber evidence="5 13">2.7.2.3</ecNumber>
    </recommendedName>
</protein>
<evidence type="ECO:0000256" key="3">
    <source>
        <dbReference type="ARBA" id="ARBA00008982"/>
    </source>
</evidence>
<evidence type="ECO:0000256" key="6">
    <source>
        <dbReference type="ARBA" id="ARBA00016471"/>
    </source>
</evidence>
<accession>A0A1I1ZPE1</accession>
<keyword evidence="7 13" id="KW-0963">Cytoplasm</keyword>
<evidence type="ECO:0000256" key="8">
    <source>
        <dbReference type="ARBA" id="ARBA00022679"/>
    </source>
</evidence>
<feature type="binding site" evidence="13 14">
    <location>
        <begin position="21"/>
        <end position="23"/>
    </location>
    <ligand>
        <name>substrate</name>
    </ligand>
</feature>
<dbReference type="PANTHER" id="PTHR11406">
    <property type="entry name" value="PHOSPHOGLYCERATE KINASE"/>
    <property type="match status" value="1"/>
</dbReference>
<feature type="binding site" evidence="13">
    <location>
        <position position="36"/>
    </location>
    <ligand>
        <name>substrate</name>
    </ligand>
</feature>
<sequence>MGWKTLDDMDLAGKRVLLRVDINVPVENGRVTDTTRIERIVPTVNDILARGGKPILLAHFGRPKGKVNLDMSLDQVVPALRKALGRDVVLVQTLENATTLTEEATAAEVLLLENIRFHPGEEANDEAFARRLAALGDIYCNDAFSAAHRAHASTEALARMMPACAGRLMQAELSALEAALARPERPVGAVVGGAKVSTKIELLENLVNRLDLLVIGGGMANTFLAALGADLGKSLMEPDYFETAKDIMAQADRAGCRVLLPVDGLVAREFAENADHVVVQLGPDTKLAADQMVLDAGPDSIAVLESAFKGLKTLIWNGPMGAFEIAPFDTATVAAARCAADLTRNGSLISVAGGGDTVAALNKAGAADDFTYISTAGGAFLEWMEGKILPGVAALEGQPA</sequence>
<feature type="binding site" evidence="13">
    <location>
        <position position="116"/>
    </location>
    <ligand>
        <name>substrate</name>
    </ligand>
</feature>
<evidence type="ECO:0000256" key="15">
    <source>
        <dbReference type="PIRSR" id="PIRSR000724-2"/>
    </source>
</evidence>
<dbReference type="FunFam" id="3.40.50.1260:FF:000006">
    <property type="entry name" value="Phosphoglycerate kinase"/>
    <property type="match status" value="1"/>
</dbReference>
<evidence type="ECO:0000313" key="18">
    <source>
        <dbReference type="Proteomes" id="UP000198977"/>
    </source>
</evidence>
<proteinExistence type="inferred from homology"/>
<dbReference type="FunFam" id="3.40.50.1260:FF:000031">
    <property type="entry name" value="Phosphoglycerate kinase 1"/>
    <property type="match status" value="1"/>
</dbReference>
<dbReference type="EMBL" id="FOMW01000006">
    <property type="protein sequence ID" value="SFE33208.1"/>
    <property type="molecule type" value="Genomic_DNA"/>
</dbReference>
<dbReference type="GO" id="GO:0006096">
    <property type="term" value="P:glycolytic process"/>
    <property type="evidence" value="ECO:0007669"/>
    <property type="project" value="UniProtKB-UniRule"/>
</dbReference>